<dbReference type="OrthoDB" id="1002571at2759"/>
<organism evidence="2 3">
    <name type="scientific">Durio zibethinus</name>
    <name type="common">Durian</name>
    <dbReference type="NCBI Taxonomy" id="66656"/>
    <lineage>
        <taxon>Eukaryota</taxon>
        <taxon>Viridiplantae</taxon>
        <taxon>Streptophyta</taxon>
        <taxon>Embryophyta</taxon>
        <taxon>Tracheophyta</taxon>
        <taxon>Spermatophyta</taxon>
        <taxon>Magnoliopsida</taxon>
        <taxon>eudicotyledons</taxon>
        <taxon>Gunneridae</taxon>
        <taxon>Pentapetalae</taxon>
        <taxon>rosids</taxon>
        <taxon>malvids</taxon>
        <taxon>Malvales</taxon>
        <taxon>Malvaceae</taxon>
        <taxon>Helicteroideae</taxon>
        <taxon>Durio</taxon>
    </lineage>
</organism>
<dbReference type="Proteomes" id="UP000515121">
    <property type="component" value="Unplaced"/>
</dbReference>
<dbReference type="KEGG" id="dzi:111288325"/>
<dbReference type="GeneID" id="111288325"/>
<feature type="compositionally biased region" description="Polar residues" evidence="1">
    <location>
        <begin position="69"/>
        <end position="90"/>
    </location>
</feature>
<dbReference type="RefSeq" id="XP_022734897.1">
    <property type="nucleotide sequence ID" value="XM_022879162.1"/>
</dbReference>
<name>A0A6P5Y389_DURZI</name>
<feature type="region of interest" description="Disordered" evidence="1">
    <location>
        <begin position="63"/>
        <end position="90"/>
    </location>
</feature>
<protein>
    <submittedName>
        <fullName evidence="3">Uncharacterized protein LOC111288325</fullName>
    </submittedName>
</protein>
<keyword evidence="2" id="KW-1185">Reference proteome</keyword>
<reference evidence="3" key="1">
    <citation type="submission" date="2025-08" db="UniProtKB">
        <authorList>
            <consortium name="RefSeq"/>
        </authorList>
    </citation>
    <scope>IDENTIFICATION</scope>
    <source>
        <tissue evidence="3">Fruit stalk</tissue>
    </source>
</reference>
<sequence>MLRASFGIKAFVSGSMTEGINTRLQKEVNQLQAEVERVNKTMDMRFDEMRAEFRKLLDRISAHEGSPTIDKQGSQSLRGQESSPAGSSTMVTTHYPNFYRSFKLECPKFNGDDFKGWLMKVEPYFEGEGVPKGSKVRVAMLSLEEKA</sequence>
<gene>
    <name evidence="3" type="primary">LOC111288325</name>
</gene>
<evidence type="ECO:0000313" key="2">
    <source>
        <dbReference type="Proteomes" id="UP000515121"/>
    </source>
</evidence>
<dbReference type="AlphaFoldDB" id="A0A6P5Y389"/>
<evidence type="ECO:0000256" key="1">
    <source>
        <dbReference type="SAM" id="MobiDB-lite"/>
    </source>
</evidence>
<accession>A0A6P5Y389</accession>
<evidence type="ECO:0000313" key="3">
    <source>
        <dbReference type="RefSeq" id="XP_022734897.1"/>
    </source>
</evidence>
<proteinExistence type="predicted"/>